<gene>
    <name evidence="4" type="ORF">ISN26_07085</name>
</gene>
<evidence type="ECO:0000256" key="1">
    <source>
        <dbReference type="SAM" id="MobiDB-lite"/>
    </source>
</evidence>
<dbReference type="PANTHER" id="PTHR38687:SF1">
    <property type="entry name" value="CELL DIVISION PROTEIN DEDD"/>
    <property type="match status" value="1"/>
</dbReference>
<dbReference type="SUPFAM" id="SSF110997">
    <property type="entry name" value="Sporulation related repeat"/>
    <property type="match status" value="1"/>
</dbReference>
<dbReference type="GO" id="GO:0042834">
    <property type="term" value="F:peptidoglycan binding"/>
    <property type="evidence" value="ECO:0007669"/>
    <property type="project" value="InterPro"/>
</dbReference>
<dbReference type="Gene3D" id="3.30.70.1070">
    <property type="entry name" value="Sporulation related repeat"/>
    <property type="match status" value="1"/>
</dbReference>
<evidence type="ECO:0000313" key="4">
    <source>
        <dbReference type="EMBL" id="MBF2735815.1"/>
    </source>
</evidence>
<dbReference type="PROSITE" id="PS51724">
    <property type="entry name" value="SPOR"/>
    <property type="match status" value="1"/>
</dbReference>
<feature type="transmembrane region" description="Helical" evidence="2">
    <location>
        <begin position="16"/>
        <end position="37"/>
    </location>
</feature>
<protein>
    <submittedName>
        <fullName evidence="4">SPOR domain-containing protein</fullName>
    </submittedName>
</protein>
<feature type="domain" description="SPOR" evidence="3">
    <location>
        <begin position="120"/>
        <end position="181"/>
    </location>
</feature>
<feature type="compositionally biased region" description="Acidic residues" evidence="1">
    <location>
        <begin position="109"/>
        <end position="119"/>
    </location>
</feature>
<organism evidence="4 5">
    <name type="scientific">Candidatus Amphirhobacter heronislandensis</name>
    <dbReference type="NCBI Taxonomy" id="1732024"/>
    <lineage>
        <taxon>Bacteria</taxon>
        <taxon>Pseudomonadati</taxon>
        <taxon>Pseudomonadota</taxon>
        <taxon>Gammaproteobacteria</taxon>
        <taxon>Candidatus Tethybacterales</taxon>
        <taxon>Candidatus Tethybacteraceae</taxon>
        <taxon>Candidatus Amphirhobacter</taxon>
    </lineage>
</organism>
<dbReference type="Proteomes" id="UP000604381">
    <property type="component" value="Unassembled WGS sequence"/>
</dbReference>
<keyword evidence="2" id="KW-1133">Transmembrane helix</keyword>
<feature type="region of interest" description="Disordered" evidence="1">
    <location>
        <begin position="90"/>
        <end position="120"/>
    </location>
</feature>
<sequence length="181" mass="19886">MVRDHVSRRRRGRVRWWFTVWFSFTAGVVTAATFFAYTARIPIPLKITPTRGADNILSSQPQRIEDRIEFQDRLETRVLDSPVEIQTQEGVVRAPALPAAEEQAPAEQSTEEPAAEEEKEPVKLAYFVQAGSFTEPGSAAQLAQELGALGLNAAVRSFESGSGSLHRVLVGPYDSSNDAEG</sequence>
<keyword evidence="2" id="KW-0472">Membrane</keyword>
<dbReference type="EMBL" id="JADHEI010000052">
    <property type="protein sequence ID" value="MBF2735815.1"/>
    <property type="molecule type" value="Genomic_DNA"/>
</dbReference>
<dbReference type="PANTHER" id="PTHR38687">
    <property type="entry name" value="CELL DIVISION PROTEIN DEDD-RELATED"/>
    <property type="match status" value="1"/>
</dbReference>
<dbReference type="GO" id="GO:0032153">
    <property type="term" value="C:cell division site"/>
    <property type="evidence" value="ECO:0007669"/>
    <property type="project" value="TreeGrafter"/>
</dbReference>
<feature type="compositionally biased region" description="Low complexity" evidence="1">
    <location>
        <begin position="94"/>
        <end position="108"/>
    </location>
</feature>
<dbReference type="AlphaFoldDB" id="A0A930UDC5"/>
<keyword evidence="2" id="KW-0812">Transmembrane</keyword>
<comment type="caution">
    <text evidence="4">The sequence shown here is derived from an EMBL/GenBank/DDBJ whole genome shotgun (WGS) entry which is preliminary data.</text>
</comment>
<evidence type="ECO:0000259" key="3">
    <source>
        <dbReference type="PROSITE" id="PS51724"/>
    </source>
</evidence>
<proteinExistence type="predicted"/>
<evidence type="ECO:0000313" key="5">
    <source>
        <dbReference type="Proteomes" id="UP000604381"/>
    </source>
</evidence>
<evidence type="ECO:0000256" key="2">
    <source>
        <dbReference type="SAM" id="Phobius"/>
    </source>
</evidence>
<accession>A0A930UDC5</accession>
<reference evidence="4" key="1">
    <citation type="submission" date="2020-10" db="EMBL/GenBank/DDBJ databases">
        <title>An improved Amphimedon queenslandica hologenome assembly reveals how three proteobacterial symbionts can extend the metabolic phenotypic of their marine sponge host.</title>
        <authorList>
            <person name="Degnan B."/>
            <person name="Degnan S."/>
            <person name="Xiang X."/>
        </authorList>
    </citation>
    <scope>NUCLEOTIDE SEQUENCE</scope>
    <source>
        <strain evidence="4">AqS2</strain>
    </source>
</reference>
<dbReference type="InterPro" id="IPR052521">
    <property type="entry name" value="Cell_div_SPOR-domain"/>
</dbReference>
<dbReference type="GO" id="GO:0032506">
    <property type="term" value="P:cytokinetic process"/>
    <property type="evidence" value="ECO:0007669"/>
    <property type="project" value="TreeGrafter"/>
</dbReference>
<feature type="non-terminal residue" evidence="4">
    <location>
        <position position="181"/>
    </location>
</feature>
<name>A0A930UDC5_9GAMM</name>
<dbReference type="Pfam" id="PF05036">
    <property type="entry name" value="SPOR"/>
    <property type="match status" value="1"/>
</dbReference>
<dbReference type="InterPro" id="IPR007730">
    <property type="entry name" value="SPOR-like_dom"/>
</dbReference>
<dbReference type="InterPro" id="IPR036680">
    <property type="entry name" value="SPOR-like_sf"/>
</dbReference>
<keyword evidence="5" id="KW-1185">Reference proteome</keyword>
<dbReference type="GO" id="GO:0030428">
    <property type="term" value="C:cell septum"/>
    <property type="evidence" value="ECO:0007669"/>
    <property type="project" value="TreeGrafter"/>
</dbReference>